<reference evidence="2 3" key="1">
    <citation type="journal article" date="2010" name="J. Bacteriol.">
        <title>Genome sequence of the milbemycin-producing bacterium Streptomyces bingchenggensis.</title>
        <authorList>
            <person name="Wang X.J."/>
            <person name="Yan Y.J."/>
            <person name="Zhang B."/>
            <person name="An J."/>
            <person name="Wang J.J."/>
            <person name="Tian J."/>
            <person name="Jiang L."/>
            <person name="Chen Y.H."/>
            <person name="Huang S.X."/>
            <person name="Yin M."/>
            <person name="Zhang J."/>
            <person name="Gao A.L."/>
            <person name="Liu C.X."/>
            <person name="Zhu Z.X."/>
            <person name="Xiang W.S."/>
        </authorList>
    </citation>
    <scope>NUCLEOTIDE SEQUENCE [LARGE SCALE GENOMIC DNA]</scope>
    <source>
        <strain evidence="2 3">BCW-1</strain>
    </source>
</reference>
<organism evidence="2 3">
    <name type="scientific">Streptomyces bingchenggensis (strain BCW-1)</name>
    <dbReference type="NCBI Taxonomy" id="749414"/>
    <lineage>
        <taxon>Bacteria</taxon>
        <taxon>Bacillati</taxon>
        <taxon>Actinomycetota</taxon>
        <taxon>Actinomycetes</taxon>
        <taxon>Kitasatosporales</taxon>
        <taxon>Streptomycetaceae</taxon>
        <taxon>Streptomyces</taxon>
    </lineage>
</organism>
<gene>
    <name evidence="2" type="ordered locus">SBI_06975</name>
</gene>
<proteinExistence type="predicted"/>
<protein>
    <recommendedName>
        <fullName evidence="1">DUF397 domain-containing protein</fullName>
    </recommendedName>
</protein>
<dbReference type="RefSeq" id="WP_014179545.1">
    <property type="nucleotide sequence ID" value="NC_016582.1"/>
</dbReference>
<dbReference type="STRING" id="749414.SBI_06975"/>
<dbReference type="Pfam" id="PF04149">
    <property type="entry name" value="DUF397"/>
    <property type="match status" value="1"/>
</dbReference>
<dbReference type="EMBL" id="CP002047">
    <property type="protein sequence ID" value="ADI10095.1"/>
    <property type="molecule type" value="Genomic_DNA"/>
</dbReference>
<evidence type="ECO:0000313" key="3">
    <source>
        <dbReference type="Proteomes" id="UP000000377"/>
    </source>
</evidence>
<dbReference type="InterPro" id="IPR007278">
    <property type="entry name" value="DUF397"/>
</dbReference>
<sequence length="67" mass="7077">MSVIPIWKKSSFSEGEGANCIELARRDGRVLIRESDAPHAILTAAPARLGPFLAAVKAGRFDGLGQG</sequence>
<evidence type="ECO:0000259" key="1">
    <source>
        <dbReference type="Pfam" id="PF04149"/>
    </source>
</evidence>
<dbReference type="Proteomes" id="UP000000377">
    <property type="component" value="Chromosome"/>
</dbReference>
<dbReference type="KEGG" id="sbh:SBI_06975"/>
<dbReference type="AlphaFoldDB" id="D7C1N0"/>
<evidence type="ECO:0000313" key="2">
    <source>
        <dbReference type="EMBL" id="ADI10095.1"/>
    </source>
</evidence>
<dbReference type="PATRIC" id="fig|749414.3.peg.7174"/>
<keyword evidence="3" id="KW-1185">Reference proteome</keyword>
<feature type="domain" description="DUF397" evidence="1">
    <location>
        <begin position="7"/>
        <end position="57"/>
    </location>
</feature>
<accession>D7C1N0</accession>
<dbReference type="HOGENOM" id="CLU_131550_1_2_11"/>
<name>D7C1N0_STRBB</name>